<evidence type="ECO:0000256" key="4">
    <source>
        <dbReference type="ARBA" id="ARBA00023136"/>
    </source>
</evidence>
<evidence type="ECO:0000313" key="8">
    <source>
        <dbReference type="EMBL" id="KAB7515527.1"/>
    </source>
</evidence>
<feature type="transmembrane region" description="Helical" evidence="5">
    <location>
        <begin position="179"/>
        <end position="198"/>
    </location>
</feature>
<dbReference type="InterPro" id="IPR050638">
    <property type="entry name" value="AA-Vitamin_Transporters"/>
</dbReference>
<keyword evidence="3 5" id="KW-1133">Transmembrane helix</keyword>
<feature type="transmembrane region" description="Helical" evidence="5">
    <location>
        <begin position="153"/>
        <end position="173"/>
    </location>
</feature>
<dbReference type="Proteomes" id="UP000326207">
    <property type="component" value="Unassembled WGS sequence"/>
</dbReference>
<dbReference type="InterPro" id="IPR037185">
    <property type="entry name" value="EmrE-like"/>
</dbReference>
<feature type="transmembrane region" description="Helical" evidence="5">
    <location>
        <begin position="60"/>
        <end position="84"/>
    </location>
</feature>
<dbReference type="PANTHER" id="PTHR32322:SF2">
    <property type="entry name" value="EAMA DOMAIN-CONTAINING PROTEIN"/>
    <property type="match status" value="1"/>
</dbReference>
<sequence>MTHHSGPFSNSLLPSMVLAGTEPMNLDSLWSRLPTAPLLFVTVALLWGGSFVAIERGVESWPPLLFAGLRYALAGLLVLVIARLRHTQLAVRSRDDWLAVAVTGVFVIFAHHALLYIGQETVPGAVASALIALSPIVTVLLAPLVVGDDRLTPVALVGVVVGFLGAVTIAGPGGGGDPHGIALIAGATVAFALGSLLLRRVEPTLSLAGMQGWGMLLGAGLLLVGSRGLGEPLAVPHSPVALATLAYLVVGPGVIAFLLYFRLLATVGPSRANLVGYLEPVAATGLAVILLGYEPTPETLAGFVLVGVGFELVDGRRVRGLARTLAGRVRASVA</sequence>
<dbReference type="SUPFAM" id="SSF103481">
    <property type="entry name" value="Multidrug resistance efflux transporter EmrE"/>
    <property type="match status" value="2"/>
</dbReference>
<evidence type="ECO:0000313" key="10">
    <source>
        <dbReference type="Proteomes" id="UP000326865"/>
    </source>
</evidence>
<comment type="caution">
    <text evidence="8">The sequence shown here is derived from an EMBL/GenBank/DDBJ whole genome shotgun (WGS) entry which is preliminary data.</text>
</comment>
<dbReference type="Proteomes" id="UP000326865">
    <property type="component" value="Unassembled WGS sequence"/>
</dbReference>
<evidence type="ECO:0000259" key="6">
    <source>
        <dbReference type="Pfam" id="PF00892"/>
    </source>
</evidence>
<accession>A0A5N5UAG5</accession>
<dbReference type="EMBL" id="QMDY01000007">
    <property type="protein sequence ID" value="KAB7515527.1"/>
    <property type="molecule type" value="Genomic_DNA"/>
</dbReference>
<reference evidence="9 10" key="1">
    <citation type="submission" date="2019-10" db="EMBL/GenBank/DDBJ databases">
        <title>Unraveling microbial dark matter from salterns through culturing: the case of the genus Halosegnis.</title>
        <authorList>
            <person name="Duran-Viseras A."/>
            <person name="Andrei A.-S."/>
            <person name="Vera-Gargallo B."/>
            <person name="Ghai R."/>
            <person name="Sanchez-Porro C."/>
            <person name="Ventosa A."/>
        </authorList>
    </citation>
    <scope>NUCLEOTIDE SEQUENCE [LARGE SCALE GENOMIC DNA]</scope>
    <source>
        <strain evidence="7 10">F18-79</strain>
        <strain evidence="8 9">F19-13</strain>
    </source>
</reference>
<evidence type="ECO:0000256" key="5">
    <source>
        <dbReference type="SAM" id="Phobius"/>
    </source>
</evidence>
<dbReference type="GO" id="GO:0016020">
    <property type="term" value="C:membrane"/>
    <property type="evidence" value="ECO:0007669"/>
    <property type="project" value="UniProtKB-SubCell"/>
</dbReference>
<evidence type="ECO:0000256" key="3">
    <source>
        <dbReference type="ARBA" id="ARBA00022989"/>
    </source>
</evidence>
<evidence type="ECO:0000313" key="7">
    <source>
        <dbReference type="EMBL" id="KAB7512646.1"/>
    </source>
</evidence>
<accession>A0A5N5U269</accession>
<dbReference type="PANTHER" id="PTHR32322">
    <property type="entry name" value="INNER MEMBRANE TRANSPORTER"/>
    <property type="match status" value="1"/>
</dbReference>
<organism evidence="8 9">
    <name type="scientific">Halosegnis rubeus</name>
    <dbReference type="NCBI Taxonomy" id="2212850"/>
    <lineage>
        <taxon>Archaea</taxon>
        <taxon>Methanobacteriati</taxon>
        <taxon>Methanobacteriota</taxon>
        <taxon>Stenosarchaea group</taxon>
        <taxon>Halobacteria</taxon>
        <taxon>Halobacteriales</taxon>
        <taxon>Natronomonadaceae</taxon>
        <taxon>Halosegnis</taxon>
    </lineage>
</organism>
<feature type="transmembrane region" description="Helical" evidence="5">
    <location>
        <begin position="124"/>
        <end position="146"/>
    </location>
</feature>
<comment type="subcellular location">
    <subcellularLocation>
        <location evidence="1">Membrane</location>
        <topology evidence="1">Multi-pass membrane protein</topology>
    </subcellularLocation>
</comment>
<feature type="transmembrane region" description="Helical" evidence="5">
    <location>
        <begin position="210"/>
        <end position="229"/>
    </location>
</feature>
<feature type="transmembrane region" description="Helical" evidence="5">
    <location>
        <begin position="33"/>
        <end position="54"/>
    </location>
</feature>
<evidence type="ECO:0000256" key="1">
    <source>
        <dbReference type="ARBA" id="ARBA00004141"/>
    </source>
</evidence>
<evidence type="ECO:0000313" key="9">
    <source>
        <dbReference type="Proteomes" id="UP000326207"/>
    </source>
</evidence>
<keyword evidence="2 5" id="KW-0812">Transmembrane</keyword>
<keyword evidence="4 5" id="KW-0472">Membrane</keyword>
<feature type="transmembrane region" description="Helical" evidence="5">
    <location>
        <begin position="96"/>
        <end position="118"/>
    </location>
</feature>
<dbReference type="AlphaFoldDB" id="A0A5N5UAG5"/>
<proteinExistence type="predicted"/>
<gene>
    <name evidence="7" type="ORF">DM867_12045</name>
    <name evidence="8" type="ORF">DP108_11210</name>
</gene>
<dbReference type="EMBL" id="QKKZ01000007">
    <property type="protein sequence ID" value="KAB7512646.1"/>
    <property type="molecule type" value="Genomic_DNA"/>
</dbReference>
<evidence type="ECO:0000256" key="2">
    <source>
        <dbReference type="ARBA" id="ARBA00022692"/>
    </source>
</evidence>
<feature type="domain" description="EamA" evidence="6">
    <location>
        <begin position="38"/>
        <end position="169"/>
    </location>
</feature>
<feature type="domain" description="EamA" evidence="6">
    <location>
        <begin position="180"/>
        <end position="310"/>
    </location>
</feature>
<dbReference type="InterPro" id="IPR000620">
    <property type="entry name" value="EamA_dom"/>
</dbReference>
<keyword evidence="10" id="KW-1185">Reference proteome</keyword>
<dbReference type="Pfam" id="PF00892">
    <property type="entry name" value="EamA"/>
    <property type="match status" value="2"/>
</dbReference>
<protein>
    <submittedName>
        <fullName evidence="8">EamA family transporter</fullName>
    </submittedName>
</protein>
<name>A0A5N5UAG5_9EURY</name>
<feature type="transmembrane region" description="Helical" evidence="5">
    <location>
        <begin position="274"/>
        <end position="293"/>
    </location>
</feature>
<feature type="transmembrane region" description="Helical" evidence="5">
    <location>
        <begin position="241"/>
        <end position="262"/>
    </location>
</feature>